<dbReference type="RefSeq" id="WP_187733300.1">
    <property type="nucleotide sequence ID" value="NZ_CP060784.1"/>
</dbReference>
<dbReference type="Proteomes" id="UP000516093">
    <property type="component" value="Chromosome"/>
</dbReference>
<keyword evidence="1" id="KW-0732">Signal</keyword>
<proteinExistence type="predicted"/>
<evidence type="ECO:0000313" key="2">
    <source>
        <dbReference type="EMBL" id="QNP53074.1"/>
    </source>
</evidence>
<name>A0A7H0GXQ8_9BACT</name>
<dbReference type="GO" id="GO:0015562">
    <property type="term" value="F:efflux transmembrane transporter activity"/>
    <property type="evidence" value="ECO:0007669"/>
    <property type="project" value="InterPro"/>
</dbReference>
<evidence type="ECO:0000313" key="3">
    <source>
        <dbReference type="Proteomes" id="UP000516093"/>
    </source>
</evidence>
<feature type="chain" id="PRO_5028952656" evidence="1">
    <location>
        <begin position="25"/>
        <end position="87"/>
    </location>
</feature>
<dbReference type="Gene3D" id="1.20.1600.10">
    <property type="entry name" value="Outer membrane efflux proteins (OEP)"/>
    <property type="match status" value="1"/>
</dbReference>
<reference evidence="2 3" key="1">
    <citation type="submission" date="2020-08" db="EMBL/GenBank/DDBJ databases">
        <title>Genome sequence of Hymenobacter qilianensis JCM 19763T.</title>
        <authorList>
            <person name="Hyun D.-W."/>
            <person name="Bae J.-W."/>
        </authorList>
    </citation>
    <scope>NUCLEOTIDE SEQUENCE [LARGE SCALE GENOMIC DNA]</scope>
    <source>
        <strain evidence="2 3">JCM 19763</strain>
    </source>
</reference>
<dbReference type="EMBL" id="CP060784">
    <property type="protein sequence ID" value="QNP53074.1"/>
    <property type="molecule type" value="Genomic_DNA"/>
</dbReference>
<sequence length="87" mass="9263">MKNTFRLLMLAVVLSFLGLHQLLAQTPSTGQSPASSAPMALSLQQAIDYALQNKSTLQSQRLNEQIASARVNEVKASGLPQINIGAA</sequence>
<accession>A0A7H0GXQ8</accession>
<dbReference type="KEGG" id="hqi:H9L05_05245"/>
<feature type="signal peptide" evidence="1">
    <location>
        <begin position="1"/>
        <end position="24"/>
    </location>
</feature>
<gene>
    <name evidence="2" type="ORF">H9L05_05245</name>
</gene>
<evidence type="ECO:0000256" key="1">
    <source>
        <dbReference type="SAM" id="SignalP"/>
    </source>
</evidence>
<protein>
    <submittedName>
        <fullName evidence="2">TolC family protein</fullName>
    </submittedName>
</protein>
<dbReference type="SUPFAM" id="SSF56954">
    <property type="entry name" value="Outer membrane efflux proteins (OEP)"/>
    <property type="match status" value="1"/>
</dbReference>
<organism evidence="2 3">
    <name type="scientific">Hymenobacter qilianensis</name>
    <dbReference type="NCBI Taxonomy" id="1385715"/>
    <lineage>
        <taxon>Bacteria</taxon>
        <taxon>Pseudomonadati</taxon>
        <taxon>Bacteroidota</taxon>
        <taxon>Cytophagia</taxon>
        <taxon>Cytophagales</taxon>
        <taxon>Hymenobacteraceae</taxon>
        <taxon>Hymenobacter</taxon>
    </lineage>
</organism>
<dbReference type="AlphaFoldDB" id="A0A7H0GXQ8"/>
<keyword evidence="3" id="KW-1185">Reference proteome</keyword>